<gene>
    <name evidence="1" type="ORF">IV203_001066</name>
</gene>
<dbReference type="OrthoDB" id="90030at2759"/>
<comment type="caution">
    <text evidence="1">The sequence shown here is derived from an EMBL/GenBank/DDBJ whole genome shotgun (WGS) entry which is preliminary data.</text>
</comment>
<evidence type="ECO:0000313" key="2">
    <source>
        <dbReference type="Proteomes" id="UP000693970"/>
    </source>
</evidence>
<organism evidence="1 2">
    <name type="scientific">Nitzschia inconspicua</name>
    <dbReference type="NCBI Taxonomy" id="303405"/>
    <lineage>
        <taxon>Eukaryota</taxon>
        <taxon>Sar</taxon>
        <taxon>Stramenopiles</taxon>
        <taxon>Ochrophyta</taxon>
        <taxon>Bacillariophyta</taxon>
        <taxon>Bacillariophyceae</taxon>
        <taxon>Bacillariophycidae</taxon>
        <taxon>Bacillariales</taxon>
        <taxon>Bacillariaceae</taxon>
        <taxon>Nitzschia</taxon>
    </lineage>
</organism>
<reference evidence="1" key="2">
    <citation type="submission" date="2021-04" db="EMBL/GenBank/DDBJ databases">
        <authorList>
            <person name="Podell S."/>
        </authorList>
    </citation>
    <scope>NUCLEOTIDE SEQUENCE</scope>
    <source>
        <strain evidence="1">Hildebrandi</strain>
    </source>
</reference>
<proteinExistence type="predicted"/>
<sequence length="279" mass="32413">MPDHADEDSNFDAEEAVRVIRTNTISKKSRDVYDGSIAQMLKWFYDNKRHLLTEQFIQYGITYGFAKADIRRFLADAPSNAPVKFSDFNVQDFMEWIVSIRKEDGSTPTYSTYNCHRAGLFNLFRDYKQDIAPLQSELKTHFRGLQRTKTQALANGEGRVKIGKDALEFVLWLFLLFRTWVTIEVHFICSPRLFLPFSETSEMSNTSFPTSNISFACSIDGFAIHFSCSSTLFSTNCIKYRKSDKRFRIFVLGMSSLDKFRKGGYRFWRSPHIQYCQAI</sequence>
<reference evidence="1" key="1">
    <citation type="journal article" date="2021" name="Sci. Rep.">
        <title>Diploid genomic architecture of Nitzschia inconspicua, an elite biomass production diatom.</title>
        <authorList>
            <person name="Oliver A."/>
            <person name="Podell S."/>
            <person name="Pinowska A."/>
            <person name="Traller J.C."/>
            <person name="Smith S.R."/>
            <person name="McClure R."/>
            <person name="Beliaev A."/>
            <person name="Bohutskyi P."/>
            <person name="Hill E.A."/>
            <person name="Rabines A."/>
            <person name="Zheng H."/>
            <person name="Allen L.Z."/>
            <person name="Kuo A."/>
            <person name="Grigoriev I.V."/>
            <person name="Allen A.E."/>
            <person name="Hazlebeck D."/>
            <person name="Allen E.E."/>
        </authorList>
    </citation>
    <scope>NUCLEOTIDE SEQUENCE</scope>
    <source>
        <strain evidence="1">Hildebrandi</strain>
    </source>
</reference>
<protein>
    <submittedName>
        <fullName evidence="1">Uncharacterized protein</fullName>
    </submittedName>
</protein>
<dbReference type="AlphaFoldDB" id="A0A9K3PQM0"/>
<dbReference type="EMBL" id="JAGRRH010000015">
    <property type="protein sequence ID" value="KAG7356380.1"/>
    <property type="molecule type" value="Genomic_DNA"/>
</dbReference>
<keyword evidence="2" id="KW-1185">Reference proteome</keyword>
<accession>A0A9K3PQM0</accession>
<dbReference type="Proteomes" id="UP000693970">
    <property type="component" value="Unassembled WGS sequence"/>
</dbReference>
<evidence type="ECO:0000313" key="1">
    <source>
        <dbReference type="EMBL" id="KAG7356380.1"/>
    </source>
</evidence>
<name>A0A9K3PQM0_9STRA</name>